<proteinExistence type="predicted"/>
<dbReference type="InterPro" id="IPR036047">
    <property type="entry name" value="F-box-like_dom_sf"/>
</dbReference>
<feature type="region of interest" description="Disordered" evidence="9">
    <location>
        <begin position="516"/>
        <end position="555"/>
    </location>
</feature>
<dbReference type="PROSITE" id="PS50181">
    <property type="entry name" value="FBOX"/>
    <property type="match status" value="1"/>
</dbReference>
<dbReference type="PANTHER" id="PTHR45638">
    <property type="entry name" value="CYCLIC NUCLEOTIDE-GATED CATION CHANNEL SUBUNIT A"/>
    <property type="match status" value="1"/>
</dbReference>
<evidence type="ECO:0000256" key="8">
    <source>
        <dbReference type="ARBA" id="ARBA00023303"/>
    </source>
</evidence>
<keyword evidence="8" id="KW-0407">Ion channel</keyword>
<feature type="compositionally biased region" description="Basic residues" evidence="9">
    <location>
        <begin position="180"/>
        <end position="190"/>
    </location>
</feature>
<feature type="region of interest" description="Disordered" evidence="9">
    <location>
        <begin position="168"/>
        <end position="323"/>
    </location>
</feature>
<dbReference type="PROSITE" id="PS00889">
    <property type="entry name" value="CNMP_BINDING_2"/>
    <property type="match status" value="1"/>
</dbReference>
<feature type="compositionally biased region" description="Polar residues" evidence="9">
    <location>
        <begin position="349"/>
        <end position="360"/>
    </location>
</feature>
<accession>A0A9P1H9K0</accession>
<dbReference type="Gene3D" id="2.60.120.10">
    <property type="entry name" value="Jelly Rolls"/>
    <property type="match status" value="2"/>
</dbReference>
<comment type="subcellular location">
    <subcellularLocation>
        <location evidence="1">Membrane</location>
        <topology evidence="1">Multi-pass membrane protein</topology>
    </subcellularLocation>
</comment>
<evidence type="ECO:0000256" key="4">
    <source>
        <dbReference type="ARBA" id="ARBA00022989"/>
    </source>
</evidence>
<dbReference type="Gene3D" id="3.80.10.10">
    <property type="entry name" value="Ribonuclease Inhibitor"/>
    <property type="match status" value="1"/>
</dbReference>
<evidence type="ECO:0000256" key="2">
    <source>
        <dbReference type="ARBA" id="ARBA00022448"/>
    </source>
</evidence>
<evidence type="ECO:0000256" key="5">
    <source>
        <dbReference type="ARBA" id="ARBA00023065"/>
    </source>
</evidence>
<evidence type="ECO:0000259" key="10">
    <source>
        <dbReference type="PROSITE" id="PS50042"/>
    </source>
</evidence>
<organism evidence="12 13">
    <name type="scientific">Parascedosporium putredinis</name>
    <dbReference type="NCBI Taxonomy" id="1442378"/>
    <lineage>
        <taxon>Eukaryota</taxon>
        <taxon>Fungi</taxon>
        <taxon>Dikarya</taxon>
        <taxon>Ascomycota</taxon>
        <taxon>Pezizomycotina</taxon>
        <taxon>Sordariomycetes</taxon>
        <taxon>Hypocreomycetidae</taxon>
        <taxon>Microascales</taxon>
        <taxon>Microascaceae</taxon>
        <taxon>Parascedosporium</taxon>
    </lineage>
</organism>
<dbReference type="InterPro" id="IPR032675">
    <property type="entry name" value="LRR_dom_sf"/>
</dbReference>
<feature type="region of interest" description="Disordered" evidence="9">
    <location>
        <begin position="337"/>
        <end position="364"/>
    </location>
</feature>
<dbReference type="InterPro" id="IPR050866">
    <property type="entry name" value="CNG_cation_channel"/>
</dbReference>
<dbReference type="GO" id="GO:0044877">
    <property type="term" value="F:protein-containing complex binding"/>
    <property type="evidence" value="ECO:0007669"/>
    <property type="project" value="TreeGrafter"/>
</dbReference>
<evidence type="ECO:0000313" key="12">
    <source>
        <dbReference type="EMBL" id="CAI4218460.1"/>
    </source>
</evidence>
<feature type="compositionally biased region" description="Polar residues" evidence="9">
    <location>
        <begin position="240"/>
        <end position="264"/>
    </location>
</feature>
<gene>
    <name evidence="12" type="ORF">PPNO1_LOCUS8042</name>
</gene>
<dbReference type="Pfam" id="PF12937">
    <property type="entry name" value="F-box-like"/>
    <property type="match status" value="1"/>
</dbReference>
<keyword evidence="6" id="KW-0472">Membrane</keyword>
<sequence length="555" mass="61840">MSVVRSFNVETNPARPVRPSPLTTSTIRDMPLDLVDRIRSFPLFMSAPEEFLLAIGNHLRPQAVYAELKPGAFFGEIGVLMDMPRTATIVARAKCLVLVLKKEDLHAELPKFPEMEKAIRQEAQERLNILKKNNGSGAPRPTPFTDIVRQGSTGNDIYFIVRGEAEVIHEPPKGTDNPSRHRKFYQRPRLRQAVEEMPTQYKKQVEETARKRYRKPGEDEDSVMKDAPVNRSPGPKEPGSSRQSVPHVTFTTAPKQSLPNSVSEETMEPGDPDPFLSVDMENLRNRRRNSLAPPAPQTTSTTLPDGAVSPTTTGMRSPLSEGTSPIKFIMPFVHSPTESEMPVKRARTLPQSSRRSSTTPEGKPALPDNLLIAVMQFLDPVELMRLREVCTHWRNIATTSDKLCKQVDLTPYSKSINDTVLAHILAPFIGARPDYIDISNCFHITDEGFGALWKMCGSNVRVWHMRSVWDVSASQILEMSEYAKGLEEVDWSNCRKVGDNLLVRVVGWVVPDTPANRQQAAASSAAPGRANPPQRLPQQNAAQQNRAPTMPAPGR</sequence>
<dbReference type="GO" id="GO:0016020">
    <property type="term" value="C:membrane"/>
    <property type="evidence" value="ECO:0007669"/>
    <property type="project" value="UniProtKB-SubCell"/>
</dbReference>
<dbReference type="AlphaFoldDB" id="A0A9P1H9K0"/>
<dbReference type="CDD" id="cd00038">
    <property type="entry name" value="CAP_ED"/>
    <property type="match status" value="1"/>
</dbReference>
<evidence type="ECO:0008006" key="14">
    <source>
        <dbReference type="Google" id="ProtNLM"/>
    </source>
</evidence>
<dbReference type="PROSITE" id="PS50042">
    <property type="entry name" value="CNMP_BINDING_3"/>
    <property type="match status" value="2"/>
</dbReference>
<comment type="caution">
    <text evidence="12">The sequence shown here is derived from an EMBL/GenBank/DDBJ whole genome shotgun (WGS) entry which is preliminary data.</text>
</comment>
<protein>
    <recommendedName>
        <fullName evidence="14">F-box domain-containing protein</fullName>
    </recommendedName>
</protein>
<feature type="region of interest" description="Disordered" evidence="9">
    <location>
        <begin position="1"/>
        <end position="22"/>
    </location>
</feature>
<dbReference type="SUPFAM" id="SSF81383">
    <property type="entry name" value="F-box domain"/>
    <property type="match status" value="1"/>
</dbReference>
<evidence type="ECO:0000313" key="13">
    <source>
        <dbReference type="Proteomes" id="UP000838763"/>
    </source>
</evidence>
<evidence type="ECO:0000256" key="1">
    <source>
        <dbReference type="ARBA" id="ARBA00004141"/>
    </source>
</evidence>
<name>A0A9P1H9K0_9PEZI</name>
<dbReference type="Pfam" id="PF00027">
    <property type="entry name" value="cNMP_binding"/>
    <property type="match status" value="1"/>
</dbReference>
<dbReference type="EMBL" id="CALLCH030000018">
    <property type="protein sequence ID" value="CAI4218460.1"/>
    <property type="molecule type" value="Genomic_DNA"/>
</dbReference>
<dbReference type="InterPro" id="IPR018490">
    <property type="entry name" value="cNMP-bd_dom_sf"/>
</dbReference>
<dbReference type="InterPro" id="IPR001810">
    <property type="entry name" value="F-box_dom"/>
</dbReference>
<dbReference type="Pfam" id="PF16643">
    <property type="entry name" value="cNMPbd_u2"/>
    <property type="match status" value="1"/>
</dbReference>
<keyword evidence="2" id="KW-0813">Transport</keyword>
<dbReference type="InterPro" id="IPR000595">
    <property type="entry name" value="cNMP-bd_dom"/>
</dbReference>
<dbReference type="GO" id="GO:0005221">
    <property type="term" value="F:intracellularly cyclic nucleotide-activated monoatomic cation channel activity"/>
    <property type="evidence" value="ECO:0007669"/>
    <property type="project" value="InterPro"/>
</dbReference>
<keyword evidence="5" id="KW-0406">Ion transport</keyword>
<feature type="domain" description="Cyclic nucleotide-binding" evidence="10">
    <location>
        <begin position="64"/>
        <end position="126"/>
    </location>
</feature>
<feature type="domain" description="F-box" evidence="11">
    <location>
        <begin position="360"/>
        <end position="407"/>
    </location>
</feature>
<feature type="compositionally biased region" description="Low complexity" evidence="9">
    <location>
        <begin position="516"/>
        <end position="548"/>
    </location>
</feature>
<keyword evidence="4" id="KW-1133">Transmembrane helix</keyword>
<dbReference type="InterPro" id="IPR018488">
    <property type="entry name" value="cNMP-bd_CS"/>
</dbReference>
<dbReference type="InterPro" id="IPR014710">
    <property type="entry name" value="RmlC-like_jellyroll"/>
</dbReference>
<keyword evidence="7" id="KW-1071">Ligand-gated ion channel</keyword>
<feature type="compositionally biased region" description="Polar residues" evidence="9">
    <location>
        <begin position="297"/>
        <end position="323"/>
    </location>
</feature>
<evidence type="ECO:0000259" key="11">
    <source>
        <dbReference type="PROSITE" id="PS50181"/>
    </source>
</evidence>
<dbReference type="Proteomes" id="UP000838763">
    <property type="component" value="Unassembled WGS sequence"/>
</dbReference>
<keyword evidence="3" id="KW-0812">Transmembrane</keyword>
<dbReference type="CDD" id="cd09917">
    <property type="entry name" value="F-box_SF"/>
    <property type="match status" value="1"/>
</dbReference>
<dbReference type="PANTHER" id="PTHR45638:SF24">
    <property type="entry name" value="CYCLIC NUCLEOTIDE-BINDING DOMAIN PROTEIN (AFU_ORTHOLOGUE AFUA_2G03170)"/>
    <property type="match status" value="1"/>
</dbReference>
<dbReference type="OrthoDB" id="5226482at2759"/>
<evidence type="ECO:0000256" key="3">
    <source>
        <dbReference type="ARBA" id="ARBA00022692"/>
    </source>
</evidence>
<feature type="domain" description="Cyclic nucleotide-binding" evidence="10">
    <location>
        <begin position="147"/>
        <end position="168"/>
    </location>
</feature>
<dbReference type="SMART" id="SM00256">
    <property type="entry name" value="FBOX"/>
    <property type="match status" value="1"/>
</dbReference>
<evidence type="ECO:0000256" key="6">
    <source>
        <dbReference type="ARBA" id="ARBA00023136"/>
    </source>
</evidence>
<dbReference type="SUPFAM" id="SSF51206">
    <property type="entry name" value="cAMP-binding domain-like"/>
    <property type="match status" value="1"/>
</dbReference>
<reference evidence="12" key="1">
    <citation type="submission" date="2022-11" db="EMBL/GenBank/DDBJ databases">
        <authorList>
            <person name="Scott C."/>
            <person name="Bruce N."/>
        </authorList>
    </citation>
    <scope>NUCLEOTIDE SEQUENCE</scope>
</reference>
<keyword evidence="13" id="KW-1185">Reference proteome</keyword>
<evidence type="ECO:0000256" key="7">
    <source>
        <dbReference type="ARBA" id="ARBA00023286"/>
    </source>
</evidence>
<evidence type="ECO:0000256" key="9">
    <source>
        <dbReference type="SAM" id="MobiDB-lite"/>
    </source>
</evidence>